<feature type="chain" id="PRO_5042216406" evidence="4">
    <location>
        <begin position="24"/>
        <end position="972"/>
    </location>
</feature>
<feature type="signal peptide" evidence="4">
    <location>
        <begin position="1"/>
        <end position="23"/>
    </location>
</feature>
<gene>
    <name evidence="5" type="ORF">QNI22_07785</name>
</gene>
<accession>A0AAE3QZV2</accession>
<feature type="repeat" description="TPR" evidence="3">
    <location>
        <begin position="640"/>
        <end position="673"/>
    </location>
</feature>
<dbReference type="PROSITE" id="PS50293">
    <property type="entry name" value="TPR_REGION"/>
    <property type="match status" value="1"/>
</dbReference>
<dbReference type="NCBIfam" id="NF047558">
    <property type="entry name" value="TPR_END_plus"/>
    <property type="match status" value="1"/>
</dbReference>
<evidence type="ECO:0000256" key="3">
    <source>
        <dbReference type="PROSITE-ProRule" id="PRU00339"/>
    </source>
</evidence>
<reference evidence="5" key="1">
    <citation type="submission" date="2023-05" db="EMBL/GenBank/DDBJ databases">
        <authorList>
            <person name="Zhang X."/>
        </authorList>
    </citation>
    <scope>NUCLEOTIDE SEQUENCE</scope>
    <source>
        <strain evidence="5">BD1B2-1</strain>
    </source>
</reference>
<dbReference type="EMBL" id="JASJOU010000002">
    <property type="protein sequence ID" value="MDJ1500540.1"/>
    <property type="molecule type" value="Genomic_DNA"/>
</dbReference>
<proteinExistence type="predicted"/>
<evidence type="ECO:0000256" key="1">
    <source>
        <dbReference type="ARBA" id="ARBA00022737"/>
    </source>
</evidence>
<dbReference type="SUPFAM" id="SSF81901">
    <property type="entry name" value="HCP-like"/>
    <property type="match status" value="1"/>
</dbReference>
<dbReference type="Proteomes" id="UP001232063">
    <property type="component" value="Unassembled WGS sequence"/>
</dbReference>
<dbReference type="RefSeq" id="WP_314510069.1">
    <property type="nucleotide sequence ID" value="NZ_JASJOU010000002.1"/>
</dbReference>
<dbReference type="SMART" id="SM00028">
    <property type="entry name" value="TPR"/>
    <property type="match status" value="15"/>
</dbReference>
<dbReference type="PROSITE" id="PS50005">
    <property type="entry name" value="TPR"/>
    <property type="match status" value="7"/>
</dbReference>
<keyword evidence="2 3" id="KW-0802">TPR repeat</keyword>
<dbReference type="Pfam" id="PF07719">
    <property type="entry name" value="TPR_2"/>
    <property type="match status" value="2"/>
</dbReference>
<sequence>MYKIRQFLFSYSILSFFCIAAFAQELTVKEGAEISYQAKNAIVELQDLLNFVTFADLPPNELKDVITNSYSSSKNQIFYNKDVVLEDDIDPAYKLGNTKDLSAEKYLNTLDVFYEKTIDASITFSDIKVSNVKKKDFIYVKVYFESHFGSKYKKSGAGYSPVKRIAQIRAEKAGSRWKAKIVGISFYDPNSPLEGHENDVALLAGPSEETGASGNTGGVASQKDIEEAVSKYMREREEADKKERESEYLQAIQRADLAFSTEDYLAAKDAYLAAAEVYPFRTYPKIRINEVNRIIATYFSYDELKKKGDIAKNFRDYESSIEYYRKALNAKPEMLSTLDPEIKRLSNFVQEISGLKTQFEAKKYKDVIEQTDDLIKQKKKQKAINNYPELYLLRGKSYLQANEKKAAEKAIEDFNEAIALDQNYLEARLARADLNETRRNDVVSAIADYDIITKAIDPLNPAYHAKKAELKEKVNNIKGALEDYDKAIALAPKRGLYPYQKALVLIKIKDFTAAKENLEKSIRVEPEFAKAYYQRGMLWMEVSKLKEAAADFNKAEALGLESALVVNIQAKAMKFYDEGTLAMKQNDWLKAQKALGNAVAIRPKYAAAWFMQGQLWERQGNYKKAIEQYTQALQVNERYKEAYYARGMARIQLGNSADALEDFSTAVELEPTYIDGLKGRGFAYTHIKKYTEAKADLTKAINLTLPLLSQAQKDKKNEAKANVLSFKTQLAELYSMLGYVRYLSGESNAGLEDVKKGLDYADNYADAYRYRGLIYQQQGDHKKAISDFDDAIKRNNKNYLAYRDRAVSYMELGKMNEALGDLNTVIKADTQAVAKDAIFTRGIVYAHQNKYNEALQDMQAFMKKYPESADAHFYSELGFVYLNLSNATEALKQFENALKIENPYAQAQYGMACTYAKQNQWENALAWLETSFKTGKMNKDQVKQDEERYLKNLRDNKDYRKKYESLKKNYLK</sequence>
<feature type="repeat" description="TPR" evidence="3">
    <location>
        <begin position="765"/>
        <end position="798"/>
    </location>
</feature>
<keyword evidence="4" id="KW-0732">Signal</keyword>
<name>A0AAE3QZV2_9BACT</name>
<dbReference type="GO" id="GO:0046813">
    <property type="term" value="P:receptor-mediated virion attachment to host cell"/>
    <property type="evidence" value="ECO:0007669"/>
    <property type="project" value="TreeGrafter"/>
</dbReference>
<feature type="repeat" description="TPR" evidence="3">
    <location>
        <begin position="301"/>
        <end position="334"/>
    </location>
</feature>
<dbReference type="Pfam" id="PF13181">
    <property type="entry name" value="TPR_8"/>
    <property type="match status" value="1"/>
</dbReference>
<dbReference type="Pfam" id="PF13174">
    <property type="entry name" value="TPR_6"/>
    <property type="match status" value="1"/>
</dbReference>
<feature type="repeat" description="TPR" evidence="3">
    <location>
        <begin position="606"/>
        <end position="639"/>
    </location>
</feature>
<dbReference type="InterPro" id="IPR011990">
    <property type="entry name" value="TPR-like_helical_dom_sf"/>
</dbReference>
<evidence type="ECO:0000313" key="5">
    <source>
        <dbReference type="EMBL" id="MDJ1500540.1"/>
    </source>
</evidence>
<dbReference type="SUPFAM" id="SSF48452">
    <property type="entry name" value="TPR-like"/>
    <property type="match status" value="2"/>
</dbReference>
<evidence type="ECO:0000256" key="4">
    <source>
        <dbReference type="SAM" id="SignalP"/>
    </source>
</evidence>
<dbReference type="InterPro" id="IPR013105">
    <property type="entry name" value="TPR_2"/>
</dbReference>
<dbReference type="InterPro" id="IPR050498">
    <property type="entry name" value="Ycf3"/>
</dbReference>
<comment type="caution">
    <text evidence="5">The sequence shown here is derived from an EMBL/GenBank/DDBJ whole genome shotgun (WGS) entry which is preliminary data.</text>
</comment>
<feature type="repeat" description="TPR" evidence="3">
    <location>
        <begin position="871"/>
        <end position="904"/>
    </location>
</feature>
<dbReference type="Pfam" id="PF13432">
    <property type="entry name" value="TPR_16"/>
    <property type="match status" value="2"/>
</dbReference>
<dbReference type="PANTHER" id="PTHR44858:SF1">
    <property type="entry name" value="UDP-N-ACETYLGLUCOSAMINE--PEPTIDE N-ACETYLGLUCOSAMINYLTRANSFERASE SPINDLY-RELATED"/>
    <property type="match status" value="1"/>
</dbReference>
<protein>
    <submittedName>
        <fullName evidence="5">Tetratricopeptide repeat protein</fullName>
    </submittedName>
</protein>
<organism evidence="5 6">
    <name type="scientific">Xanthocytophaga agilis</name>
    <dbReference type="NCBI Taxonomy" id="3048010"/>
    <lineage>
        <taxon>Bacteria</taxon>
        <taxon>Pseudomonadati</taxon>
        <taxon>Bacteroidota</taxon>
        <taxon>Cytophagia</taxon>
        <taxon>Cytophagales</taxon>
        <taxon>Rhodocytophagaceae</taxon>
        <taxon>Xanthocytophaga</taxon>
    </lineage>
</organism>
<feature type="repeat" description="TPR" evidence="3">
    <location>
        <begin position="529"/>
        <end position="562"/>
    </location>
</feature>
<dbReference type="Gene3D" id="1.25.40.10">
    <property type="entry name" value="Tetratricopeptide repeat domain"/>
    <property type="match status" value="4"/>
</dbReference>
<evidence type="ECO:0000313" key="6">
    <source>
        <dbReference type="Proteomes" id="UP001232063"/>
    </source>
</evidence>
<keyword evidence="6" id="KW-1185">Reference proteome</keyword>
<dbReference type="PANTHER" id="PTHR44858">
    <property type="entry name" value="TETRATRICOPEPTIDE REPEAT PROTEIN 6"/>
    <property type="match status" value="1"/>
</dbReference>
<dbReference type="InterPro" id="IPR019734">
    <property type="entry name" value="TPR_rpt"/>
</dbReference>
<dbReference type="AlphaFoldDB" id="A0AAE3QZV2"/>
<dbReference type="GO" id="GO:0009279">
    <property type="term" value="C:cell outer membrane"/>
    <property type="evidence" value="ECO:0007669"/>
    <property type="project" value="TreeGrafter"/>
</dbReference>
<feature type="repeat" description="TPR" evidence="3">
    <location>
        <begin position="835"/>
        <end position="868"/>
    </location>
</feature>
<evidence type="ECO:0000256" key="2">
    <source>
        <dbReference type="ARBA" id="ARBA00022803"/>
    </source>
</evidence>
<keyword evidence="1" id="KW-0677">Repeat</keyword>